<dbReference type="SUPFAM" id="SSF52374">
    <property type="entry name" value="Nucleotidylyl transferase"/>
    <property type="match status" value="1"/>
</dbReference>
<dbReference type="STRING" id="280699.M1UPP3"/>
<evidence type="ECO:0000256" key="2">
    <source>
        <dbReference type="ARBA" id="ARBA00022679"/>
    </source>
</evidence>
<evidence type="ECO:0000256" key="6">
    <source>
        <dbReference type="ARBA" id="ARBA00023027"/>
    </source>
</evidence>
<dbReference type="GO" id="GO:0009435">
    <property type="term" value="P:NAD+ biosynthetic process"/>
    <property type="evidence" value="ECO:0007669"/>
    <property type="project" value="UniProtKB-UniPathway"/>
</dbReference>
<dbReference type="PANTHER" id="PTHR12039:SF0">
    <property type="entry name" value="NICOTINAMIDE-NUCLEOTIDE ADENYLYLTRANSFERASE"/>
    <property type="match status" value="1"/>
</dbReference>
<keyword evidence="10" id="KW-1185">Reference proteome</keyword>
<reference evidence="9 10" key="1">
    <citation type="journal article" date="2004" name="Nature">
        <title>Genome sequence of the ultrasmall unicellular red alga Cyanidioschyzon merolae 10D.</title>
        <authorList>
            <person name="Matsuzaki M."/>
            <person name="Misumi O."/>
            <person name="Shin-i T."/>
            <person name="Maruyama S."/>
            <person name="Takahara M."/>
            <person name="Miyagishima S."/>
            <person name="Mori T."/>
            <person name="Nishida K."/>
            <person name="Yagisawa F."/>
            <person name="Nishida K."/>
            <person name="Yoshida Y."/>
            <person name="Nishimura Y."/>
            <person name="Nakao S."/>
            <person name="Kobayashi T."/>
            <person name="Momoyama Y."/>
            <person name="Higashiyama T."/>
            <person name="Minoda A."/>
            <person name="Sano M."/>
            <person name="Nomoto H."/>
            <person name="Oishi K."/>
            <person name="Hayashi H."/>
            <person name="Ohta F."/>
            <person name="Nishizaka S."/>
            <person name="Haga S."/>
            <person name="Miura S."/>
            <person name="Morishita T."/>
            <person name="Kabeya Y."/>
            <person name="Terasawa K."/>
            <person name="Suzuki Y."/>
            <person name="Ishii Y."/>
            <person name="Asakawa S."/>
            <person name="Takano H."/>
            <person name="Ohta N."/>
            <person name="Kuroiwa H."/>
            <person name="Tanaka K."/>
            <person name="Shimizu N."/>
            <person name="Sugano S."/>
            <person name="Sato N."/>
            <person name="Nozaki H."/>
            <person name="Ogasawara N."/>
            <person name="Kohara Y."/>
            <person name="Kuroiwa T."/>
        </authorList>
    </citation>
    <scope>NUCLEOTIDE SEQUENCE [LARGE SCALE GENOMIC DNA]</scope>
    <source>
        <strain evidence="9 10">10D</strain>
    </source>
</reference>
<dbReference type="NCBIfam" id="TIGR00482">
    <property type="entry name" value="nicotinate (nicotinamide) nucleotide adenylyltransferase"/>
    <property type="match status" value="1"/>
</dbReference>
<dbReference type="InterPro" id="IPR004821">
    <property type="entry name" value="Cyt_trans-like"/>
</dbReference>
<feature type="domain" description="Cytidyltransferase-like" evidence="8">
    <location>
        <begin position="30"/>
        <end position="214"/>
    </location>
</feature>
<dbReference type="eggNOG" id="KOG3199">
    <property type="taxonomic scope" value="Eukaryota"/>
</dbReference>
<dbReference type="Gramene" id="CMF018CT">
    <property type="protein sequence ID" value="CMF018CT"/>
    <property type="gene ID" value="CMF018C"/>
</dbReference>
<keyword evidence="3 7" id="KW-0548">Nucleotidyltransferase</keyword>
<dbReference type="EMBL" id="AP006488">
    <property type="protein sequence ID" value="BAM79411.1"/>
    <property type="molecule type" value="Genomic_DNA"/>
</dbReference>
<evidence type="ECO:0000256" key="1">
    <source>
        <dbReference type="ARBA" id="ARBA00022642"/>
    </source>
</evidence>
<keyword evidence="2 7" id="KW-0808">Transferase</keyword>
<comment type="catalytic activity">
    <reaction evidence="7">
        <text>nicotinate beta-D-ribonucleotide + ATP + H(+) = deamido-NAD(+) + diphosphate</text>
        <dbReference type="Rhea" id="RHEA:22860"/>
        <dbReference type="ChEBI" id="CHEBI:15378"/>
        <dbReference type="ChEBI" id="CHEBI:30616"/>
        <dbReference type="ChEBI" id="CHEBI:33019"/>
        <dbReference type="ChEBI" id="CHEBI:57502"/>
        <dbReference type="ChEBI" id="CHEBI:58437"/>
        <dbReference type="EC" id="2.7.7.18"/>
    </reaction>
</comment>
<evidence type="ECO:0000256" key="3">
    <source>
        <dbReference type="ARBA" id="ARBA00022695"/>
    </source>
</evidence>
<dbReference type="AlphaFoldDB" id="M1UPP3"/>
<comment type="pathway">
    <text evidence="7">Cofactor biosynthesis; NAD(+) biosynthesis; NAD(+) from nicotinamide D-ribonucleotide: step 1/1.</text>
</comment>
<comment type="catalytic activity">
    <reaction evidence="7">
        <text>beta-nicotinamide D-ribonucleotide + ATP + H(+) = diphosphate + NAD(+)</text>
        <dbReference type="Rhea" id="RHEA:21360"/>
        <dbReference type="ChEBI" id="CHEBI:14649"/>
        <dbReference type="ChEBI" id="CHEBI:15378"/>
        <dbReference type="ChEBI" id="CHEBI:30616"/>
        <dbReference type="ChEBI" id="CHEBI:33019"/>
        <dbReference type="ChEBI" id="CHEBI:57540"/>
        <dbReference type="EC" id="2.7.7.1"/>
    </reaction>
</comment>
<accession>M1UPP3</accession>
<sequence length="250" mass="28125">MWVSGIALCTVGNMSRGSFNCQRVGVLLSAGSFSPPTLMHLLSLEQAREYVENTLHHPVWKGFLSPVHDAYQKPGLVAAKHRLQMCALAVKDSDWVQVDAWEAQQPCYSPTFQVVQSLRERLEAQRRLPDPGPSVFLVCGADLVASMNNPSIWPVEHLQKLFALCEVVALPRPALDATDEEALERVLRQYPAAIHYWKDAPVQCNISSTLVRERVAHGRSIRYLTPRAVENYIWEHGLYRQTNPSIESAQ</sequence>
<evidence type="ECO:0000313" key="10">
    <source>
        <dbReference type="Proteomes" id="UP000007014"/>
    </source>
</evidence>
<dbReference type="KEGG" id="cme:CYME_CMF018C"/>
<name>M1UPP3_CYAM1</name>
<dbReference type="GO" id="GO:0000309">
    <property type="term" value="F:nicotinamide-nucleotide adenylyltransferase activity"/>
    <property type="evidence" value="ECO:0007669"/>
    <property type="project" value="UniProtKB-EC"/>
</dbReference>
<dbReference type="InterPro" id="IPR014729">
    <property type="entry name" value="Rossmann-like_a/b/a_fold"/>
</dbReference>
<keyword evidence="6 7" id="KW-0520">NAD</keyword>
<dbReference type="InterPro" id="IPR005248">
    <property type="entry name" value="NadD/NMNAT"/>
</dbReference>
<dbReference type="InterPro" id="IPR051182">
    <property type="entry name" value="Euk_NMN_adenylyltrnsfrase"/>
</dbReference>
<dbReference type="EC" id="2.7.7.18" evidence="7"/>
<dbReference type="Proteomes" id="UP000007014">
    <property type="component" value="Chromosome 6"/>
</dbReference>
<protein>
    <recommendedName>
        <fullName evidence="7">Nicotinamide-nucleotide adenylyltransferase</fullName>
        <ecNumber evidence="7">2.7.7.1</ecNumber>
        <ecNumber evidence="7">2.7.7.18</ecNumber>
    </recommendedName>
</protein>
<comment type="similarity">
    <text evidence="7">Belongs to the eukaryotic NMN adenylyltransferase family.</text>
</comment>
<dbReference type="Gene3D" id="3.40.50.620">
    <property type="entry name" value="HUPs"/>
    <property type="match status" value="1"/>
</dbReference>
<dbReference type="GO" id="GO:0005524">
    <property type="term" value="F:ATP binding"/>
    <property type="evidence" value="ECO:0007669"/>
    <property type="project" value="UniProtKB-KW"/>
</dbReference>
<reference evidence="9 10" key="2">
    <citation type="journal article" date="2007" name="BMC Biol.">
        <title>A 100%-complete sequence reveals unusually simple genomic features in the hot-spring red alga Cyanidioschyzon merolae.</title>
        <authorList>
            <person name="Nozaki H."/>
            <person name="Takano H."/>
            <person name="Misumi O."/>
            <person name="Terasawa K."/>
            <person name="Matsuzaki M."/>
            <person name="Maruyama S."/>
            <person name="Nishida K."/>
            <person name="Yagisawa F."/>
            <person name="Yoshida Y."/>
            <person name="Fujiwara T."/>
            <person name="Takio S."/>
            <person name="Tamura K."/>
            <person name="Chung S.J."/>
            <person name="Nakamura S."/>
            <person name="Kuroiwa H."/>
            <person name="Tanaka K."/>
            <person name="Sato N."/>
            <person name="Kuroiwa T."/>
        </authorList>
    </citation>
    <scope>NUCLEOTIDE SEQUENCE [LARGE SCALE GENOMIC DNA]</scope>
    <source>
        <strain evidence="9 10">10D</strain>
    </source>
</reference>
<dbReference type="Pfam" id="PF01467">
    <property type="entry name" value="CTP_transf_like"/>
    <property type="match status" value="1"/>
</dbReference>
<dbReference type="PANTHER" id="PTHR12039">
    <property type="entry name" value="NICOTINAMIDE MONONUCLEOTIDE ADENYLYLTRANSFERASE"/>
    <property type="match status" value="1"/>
</dbReference>
<evidence type="ECO:0000256" key="7">
    <source>
        <dbReference type="RuleBase" id="RU362021"/>
    </source>
</evidence>
<organism evidence="9 10">
    <name type="scientific">Cyanidioschyzon merolae (strain NIES-3377 / 10D)</name>
    <name type="common">Unicellular red alga</name>
    <dbReference type="NCBI Taxonomy" id="280699"/>
    <lineage>
        <taxon>Eukaryota</taxon>
        <taxon>Rhodophyta</taxon>
        <taxon>Bangiophyceae</taxon>
        <taxon>Cyanidiales</taxon>
        <taxon>Cyanidiaceae</taxon>
        <taxon>Cyanidioschyzon</taxon>
    </lineage>
</organism>
<keyword evidence="1 7" id="KW-0662">Pyridine nucleotide biosynthesis</keyword>
<keyword evidence="5 7" id="KW-0067">ATP-binding</keyword>
<evidence type="ECO:0000313" key="9">
    <source>
        <dbReference type="EMBL" id="BAM79411.1"/>
    </source>
</evidence>
<evidence type="ECO:0000256" key="5">
    <source>
        <dbReference type="ARBA" id="ARBA00022840"/>
    </source>
</evidence>
<proteinExistence type="inferred from homology"/>
<dbReference type="GO" id="GO:0004515">
    <property type="term" value="F:nicotinate-nucleotide adenylyltransferase activity"/>
    <property type="evidence" value="ECO:0007669"/>
    <property type="project" value="UniProtKB-EC"/>
</dbReference>
<dbReference type="EC" id="2.7.7.1" evidence="7"/>
<dbReference type="OMA" id="QPWKENI"/>
<dbReference type="UniPathway" id="UPA00253">
    <property type="reaction ID" value="UER00600"/>
</dbReference>
<gene>
    <name evidence="9" type="ORF">CYME_CMF018C</name>
</gene>
<dbReference type="RefSeq" id="XP_005535697.1">
    <property type="nucleotide sequence ID" value="XM_005535640.1"/>
</dbReference>
<keyword evidence="4 7" id="KW-0547">Nucleotide-binding</keyword>
<evidence type="ECO:0000256" key="4">
    <source>
        <dbReference type="ARBA" id="ARBA00022741"/>
    </source>
</evidence>
<dbReference type="OrthoDB" id="422187at2759"/>
<evidence type="ECO:0000259" key="8">
    <source>
        <dbReference type="Pfam" id="PF01467"/>
    </source>
</evidence>
<dbReference type="GeneID" id="16993110"/>
<dbReference type="HOGENOM" id="CLU_033366_3_0_1"/>